<dbReference type="AlphaFoldDB" id="A0A3P7NF53"/>
<dbReference type="Proteomes" id="UP000281553">
    <property type="component" value="Unassembled WGS sequence"/>
</dbReference>
<accession>A0A3P7NF53</accession>
<sequence>MEGLTEAKAMELAERLGFSSDQNKRDAAEYFRKLYELFMTFDDNSESRQPEIFKLRDWSQMDERD</sequence>
<gene>
    <name evidence="1" type="ORF">DILT_LOCUS16176</name>
</gene>
<keyword evidence="2" id="KW-1185">Reference proteome</keyword>
<dbReference type="EMBL" id="UYRU01083415">
    <property type="protein sequence ID" value="VDN33207.1"/>
    <property type="molecule type" value="Genomic_DNA"/>
</dbReference>
<evidence type="ECO:0000313" key="2">
    <source>
        <dbReference type="Proteomes" id="UP000281553"/>
    </source>
</evidence>
<proteinExistence type="predicted"/>
<organism evidence="1 2">
    <name type="scientific">Dibothriocephalus latus</name>
    <name type="common">Fish tapeworm</name>
    <name type="synonym">Diphyllobothrium latum</name>
    <dbReference type="NCBI Taxonomy" id="60516"/>
    <lineage>
        <taxon>Eukaryota</taxon>
        <taxon>Metazoa</taxon>
        <taxon>Spiralia</taxon>
        <taxon>Lophotrochozoa</taxon>
        <taxon>Platyhelminthes</taxon>
        <taxon>Cestoda</taxon>
        <taxon>Eucestoda</taxon>
        <taxon>Diphyllobothriidea</taxon>
        <taxon>Diphyllobothriidae</taxon>
        <taxon>Dibothriocephalus</taxon>
    </lineage>
</organism>
<reference evidence="1 2" key="1">
    <citation type="submission" date="2018-11" db="EMBL/GenBank/DDBJ databases">
        <authorList>
            <consortium name="Pathogen Informatics"/>
        </authorList>
    </citation>
    <scope>NUCLEOTIDE SEQUENCE [LARGE SCALE GENOMIC DNA]</scope>
</reference>
<feature type="non-terminal residue" evidence="1">
    <location>
        <position position="65"/>
    </location>
</feature>
<dbReference type="OrthoDB" id="1552at2759"/>
<protein>
    <submittedName>
        <fullName evidence="1">Uncharacterized protein</fullName>
    </submittedName>
</protein>
<evidence type="ECO:0000313" key="1">
    <source>
        <dbReference type="EMBL" id="VDN33207.1"/>
    </source>
</evidence>
<name>A0A3P7NF53_DIBLA</name>